<accession>A0ABV9LSM7</accession>
<dbReference type="Pfam" id="PF12697">
    <property type="entry name" value="Abhydrolase_6"/>
    <property type="match status" value="1"/>
</dbReference>
<keyword evidence="3" id="KW-1185">Reference proteome</keyword>
<comment type="caution">
    <text evidence="2">The sequence shown here is derived from an EMBL/GenBank/DDBJ whole genome shotgun (WGS) entry which is preliminary data.</text>
</comment>
<dbReference type="InterPro" id="IPR050228">
    <property type="entry name" value="Carboxylesterase_BioH"/>
</dbReference>
<evidence type="ECO:0000313" key="3">
    <source>
        <dbReference type="Proteomes" id="UP001595897"/>
    </source>
</evidence>
<dbReference type="EMBL" id="JBHSGU010000002">
    <property type="protein sequence ID" value="MFC4699512.1"/>
    <property type="molecule type" value="Genomic_DNA"/>
</dbReference>
<dbReference type="InterPro" id="IPR000073">
    <property type="entry name" value="AB_hydrolase_1"/>
</dbReference>
<proteinExistence type="predicted"/>
<organism evidence="2 3">
    <name type="scientific">Glaciecola siphonariae</name>
    <dbReference type="NCBI Taxonomy" id="521012"/>
    <lineage>
        <taxon>Bacteria</taxon>
        <taxon>Pseudomonadati</taxon>
        <taxon>Pseudomonadota</taxon>
        <taxon>Gammaproteobacteria</taxon>
        <taxon>Alteromonadales</taxon>
        <taxon>Alteromonadaceae</taxon>
        <taxon>Glaciecola</taxon>
    </lineage>
</organism>
<keyword evidence="2" id="KW-0378">Hydrolase</keyword>
<dbReference type="InterPro" id="IPR029058">
    <property type="entry name" value="AB_hydrolase_fold"/>
</dbReference>
<evidence type="ECO:0000259" key="1">
    <source>
        <dbReference type="Pfam" id="PF12697"/>
    </source>
</evidence>
<dbReference type="Proteomes" id="UP001595897">
    <property type="component" value="Unassembled WGS sequence"/>
</dbReference>
<name>A0ABV9LSM7_9ALTE</name>
<evidence type="ECO:0000313" key="2">
    <source>
        <dbReference type="EMBL" id="MFC4699512.1"/>
    </source>
</evidence>
<protein>
    <submittedName>
        <fullName evidence="2">Alpha/beta fold hydrolase</fullName>
    </submittedName>
</protein>
<gene>
    <name evidence="2" type="ORF">ACFO4O_05000</name>
</gene>
<dbReference type="RefSeq" id="WP_382406254.1">
    <property type="nucleotide sequence ID" value="NZ_JBHSGU010000002.1"/>
</dbReference>
<feature type="domain" description="AB hydrolase-1" evidence="1">
    <location>
        <begin position="27"/>
        <end position="275"/>
    </location>
</feature>
<dbReference type="Gene3D" id="3.40.50.1820">
    <property type="entry name" value="alpha/beta hydrolase"/>
    <property type="match status" value="1"/>
</dbReference>
<dbReference type="PANTHER" id="PTHR43194">
    <property type="entry name" value="HYDROLASE ALPHA/BETA FOLD FAMILY"/>
    <property type="match status" value="1"/>
</dbReference>
<sequence length="288" mass="33169">MREARTPKICAVEHTESLNAHLPEAHFAHANGFPAGSYQQLFKYLEKHLQVFALDKFAHNPQYPLVDNWVHQVDELIDFVEHNKQSEKVVALGHSFGAVISYIACCKRPDLFSGLLMLDPPLATGFARHIFRFAKSNRLINKVTPAAKTQMRKQSWHKDDDLLAYFKARALFKNMDERCVLDYINSVTAVKGDYRHLMFKRDIEAQIFRTLPHNLHDYFGQLQCPATLITARYTDVCTERLRKPFLKHNPGVKHLELHTGGHMFPLEHPKLVAEAVINELQAWHLQGL</sequence>
<dbReference type="GO" id="GO:0016787">
    <property type="term" value="F:hydrolase activity"/>
    <property type="evidence" value="ECO:0007669"/>
    <property type="project" value="UniProtKB-KW"/>
</dbReference>
<dbReference type="SUPFAM" id="SSF53474">
    <property type="entry name" value="alpha/beta-Hydrolases"/>
    <property type="match status" value="1"/>
</dbReference>
<reference evidence="3" key="1">
    <citation type="journal article" date="2019" name="Int. J. Syst. Evol. Microbiol.">
        <title>The Global Catalogue of Microorganisms (GCM) 10K type strain sequencing project: providing services to taxonomists for standard genome sequencing and annotation.</title>
        <authorList>
            <consortium name="The Broad Institute Genomics Platform"/>
            <consortium name="The Broad Institute Genome Sequencing Center for Infectious Disease"/>
            <person name="Wu L."/>
            <person name="Ma J."/>
        </authorList>
    </citation>
    <scope>NUCLEOTIDE SEQUENCE [LARGE SCALE GENOMIC DNA]</scope>
    <source>
        <strain evidence="3">KACC 12507</strain>
    </source>
</reference>
<dbReference type="PANTHER" id="PTHR43194:SF2">
    <property type="entry name" value="PEROXISOMAL MEMBRANE PROTEIN LPX1"/>
    <property type="match status" value="1"/>
</dbReference>